<evidence type="ECO:0000313" key="2">
    <source>
        <dbReference type="Proteomes" id="UP000824116"/>
    </source>
</evidence>
<dbReference type="AlphaFoldDB" id="A0A9D2K0M3"/>
<name>A0A9D2K0M3_9FIRM</name>
<accession>A0A9D2K0M3</accession>
<protein>
    <submittedName>
        <fullName evidence="1">Uncharacterized protein</fullName>
    </submittedName>
</protein>
<feature type="non-terminal residue" evidence="1">
    <location>
        <position position="1"/>
    </location>
</feature>
<sequence>PCEPAPVKGPLFSYFLLCFQPCQLDSGASRLLLAAGLRPIEENAQPLPCEPAPVKGLCIFFCMA</sequence>
<reference evidence="1" key="1">
    <citation type="journal article" date="2021" name="PeerJ">
        <title>Extensive microbial diversity within the chicken gut microbiome revealed by metagenomics and culture.</title>
        <authorList>
            <person name="Gilroy R."/>
            <person name="Ravi A."/>
            <person name="Getino M."/>
            <person name="Pursley I."/>
            <person name="Horton D.L."/>
            <person name="Alikhan N.F."/>
            <person name="Baker D."/>
            <person name="Gharbi K."/>
            <person name="Hall N."/>
            <person name="Watson M."/>
            <person name="Adriaenssens E.M."/>
            <person name="Foster-Nyarko E."/>
            <person name="Jarju S."/>
            <person name="Secka A."/>
            <person name="Antonio M."/>
            <person name="Oren A."/>
            <person name="Chaudhuri R.R."/>
            <person name="La Ragione R."/>
            <person name="Hildebrand F."/>
            <person name="Pallen M.J."/>
        </authorList>
    </citation>
    <scope>NUCLEOTIDE SEQUENCE</scope>
    <source>
        <strain evidence="1">CHK196-3914</strain>
    </source>
</reference>
<proteinExistence type="predicted"/>
<comment type="caution">
    <text evidence="1">The sequence shown here is derived from an EMBL/GenBank/DDBJ whole genome shotgun (WGS) entry which is preliminary data.</text>
</comment>
<organism evidence="1 2">
    <name type="scientific">Candidatus Mediterraneibacter stercoravium</name>
    <dbReference type="NCBI Taxonomy" id="2838685"/>
    <lineage>
        <taxon>Bacteria</taxon>
        <taxon>Bacillati</taxon>
        <taxon>Bacillota</taxon>
        <taxon>Clostridia</taxon>
        <taxon>Lachnospirales</taxon>
        <taxon>Lachnospiraceae</taxon>
        <taxon>Mediterraneibacter</taxon>
    </lineage>
</organism>
<reference evidence="1" key="2">
    <citation type="submission" date="2021-04" db="EMBL/GenBank/DDBJ databases">
        <authorList>
            <person name="Gilroy R."/>
        </authorList>
    </citation>
    <scope>NUCLEOTIDE SEQUENCE</scope>
    <source>
        <strain evidence="1">CHK196-3914</strain>
    </source>
</reference>
<dbReference type="EMBL" id="DXAY01000075">
    <property type="protein sequence ID" value="HIZ74226.1"/>
    <property type="molecule type" value="Genomic_DNA"/>
</dbReference>
<dbReference type="Proteomes" id="UP000824116">
    <property type="component" value="Unassembled WGS sequence"/>
</dbReference>
<gene>
    <name evidence="1" type="ORF">H9723_03135</name>
</gene>
<evidence type="ECO:0000313" key="1">
    <source>
        <dbReference type="EMBL" id="HIZ74226.1"/>
    </source>
</evidence>